<dbReference type="CDD" id="cd19140">
    <property type="entry name" value="AKR_AKR3F3"/>
    <property type="match status" value="1"/>
</dbReference>
<evidence type="ECO:0000313" key="10">
    <source>
        <dbReference type="Proteomes" id="UP000037425"/>
    </source>
</evidence>
<protein>
    <submittedName>
        <fullName evidence="9">2,5-didehydrogluconate reductase</fullName>
    </submittedName>
</protein>
<dbReference type="InterPro" id="IPR020471">
    <property type="entry name" value="AKR"/>
</dbReference>
<dbReference type="PROSITE" id="PS00062">
    <property type="entry name" value="ALDOKETO_REDUCTASE_2"/>
    <property type="match status" value="1"/>
</dbReference>
<evidence type="ECO:0000256" key="1">
    <source>
        <dbReference type="ARBA" id="ARBA00007905"/>
    </source>
</evidence>
<dbReference type="PRINTS" id="PR00069">
    <property type="entry name" value="ALDKETRDTASE"/>
</dbReference>
<dbReference type="PIRSF" id="PIRSF000097">
    <property type="entry name" value="AKR"/>
    <property type="match status" value="1"/>
</dbReference>
<reference evidence="10" key="1">
    <citation type="submission" date="2015-07" db="EMBL/GenBank/DDBJ databases">
        <title>Whole genome sequence of an Ensifer adhaerens strain isolated from a cave pool in the Wind Cave National Park.</title>
        <authorList>
            <person name="Eng W.W.H."/>
            <person name="Gan H.M."/>
            <person name="Barton H.A."/>
            <person name="Savka M.A."/>
        </authorList>
    </citation>
    <scope>NUCLEOTIDE SEQUENCE [LARGE SCALE GENOMIC DNA]</scope>
    <source>
        <strain evidence="10">SD006</strain>
    </source>
</reference>
<organism evidence="9 10">
    <name type="scientific">Ensifer adhaerens</name>
    <name type="common">Sinorhizobium morelense</name>
    <dbReference type="NCBI Taxonomy" id="106592"/>
    <lineage>
        <taxon>Bacteria</taxon>
        <taxon>Pseudomonadati</taxon>
        <taxon>Pseudomonadota</taxon>
        <taxon>Alphaproteobacteria</taxon>
        <taxon>Hyphomicrobiales</taxon>
        <taxon>Rhizobiaceae</taxon>
        <taxon>Sinorhizobium/Ensifer group</taxon>
        <taxon>Ensifer</taxon>
    </lineage>
</organism>
<dbReference type="Gene3D" id="3.20.20.100">
    <property type="entry name" value="NADP-dependent oxidoreductase domain"/>
    <property type="match status" value="1"/>
</dbReference>
<evidence type="ECO:0000259" key="8">
    <source>
        <dbReference type="Pfam" id="PF00248"/>
    </source>
</evidence>
<dbReference type="Proteomes" id="UP000037425">
    <property type="component" value="Unassembled WGS sequence"/>
</dbReference>
<evidence type="ECO:0000256" key="6">
    <source>
        <dbReference type="PIRSR" id="PIRSR000097-2"/>
    </source>
</evidence>
<gene>
    <name evidence="9" type="ORF">AC244_20940</name>
</gene>
<dbReference type="InterPro" id="IPR036812">
    <property type="entry name" value="NAD(P)_OxRdtase_dom_sf"/>
</dbReference>
<feature type="binding site" evidence="6">
    <location>
        <position position="105"/>
    </location>
    <ligand>
        <name>substrate</name>
    </ligand>
</feature>
<dbReference type="SUPFAM" id="SSF51430">
    <property type="entry name" value="NAD(P)-linked oxidoreductase"/>
    <property type="match status" value="1"/>
</dbReference>
<evidence type="ECO:0000256" key="3">
    <source>
        <dbReference type="ARBA" id="ARBA00023002"/>
    </source>
</evidence>
<evidence type="ECO:0000256" key="7">
    <source>
        <dbReference type="PIRSR" id="PIRSR000097-3"/>
    </source>
</evidence>
<name>A0A0L8BQE7_ENSAD</name>
<proteinExistence type="inferred from homology"/>
<dbReference type="RefSeq" id="WP_053250733.1">
    <property type="nucleotide sequence ID" value="NZ_LGAP01000015.1"/>
</dbReference>
<feature type="active site" description="Proton donor" evidence="5">
    <location>
        <position position="47"/>
    </location>
</feature>
<feature type="domain" description="NADP-dependent oxidoreductase" evidence="8">
    <location>
        <begin position="14"/>
        <end position="257"/>
    </location>
</feature>
<dbReference type="PANTHER" id="PTHR43827:SF3">
    <property type="entry name" value="NADP-DEPENDENT OXIDOREDUCTASE DOMAIN-CONTAINING PROTEIN"/>
    <property type="match status" value="1"/>
</dbReference>
<dbReference type="EMBL" id="LGAP01000015">
    <property type="protein sequence ID" value="KOF16734.1"/>
    <property type="molecule type" value="Genomic_DNA"/>
</dbReference>
<feature type="site" description="Lowers pKa of active site Tyr" evidence="7">
    <location>
        <position position="72"/>
    </location>
</feature>
<keyword evidence="3" id="KW-0560">Oxidoreductase</keyword>
<dbReference type="GO" id="GO:0051596">
    <property type="term" value="P:methylglyoxal catabolic process"/>
    <property type="evidence" value="ECO:0007669"/>
    <property type="project" value="TreeGrafter"/>
</dbReference>
<evidence type="ECO:0000256" key="2">
    <source>
        <dbReference type="ARBA" id="ARBA00022857"/>
    </source>
</evidence>
<dbReference type="InterPro" id="IPR018170">
    <property type="entry name" value="Aldo/ket_reductase_CS"/>
</dbReference>
<comment type="caution">
    <text evidence="9">The sequence shown here is derived from an EMBL/GenBank/DDBJ whole genome shotgun (WGS) entry which is preliminary data.</text>
</comment>
<dbReference type="AlphaFoldDB" id="A0A0L8BQE7"/>
<sequence>MHSVNSNGANIPALGFGTFRMPGADVLRVLPEALKLGFHHVDTAQIYGNEAEVGEAIHQSGIARADIFLTTKVWVDKYAHRDFLASVDESLTKLKTDHVDLLLLHWPGGSDVPMAERIGALNEVHKAGKVRHIGVSNFNTAQMEEAVRLSDAPIATNQVEYHPYLDQTRVLGTARKHGMSITAYYAMANGKVPNDPLLKDIGARHGKTAAQVTLRWLVQQKDVITLSKTATIERLKENFDIFDFALGDGEMAAIHALARPDGRIVSPEDLSPVWDKAA</sequence>
<dbReference type="OrthoDB" id="9804790at2"/>
<accession>A0A0L8BQE7</accession>
<dbReference type="GO" id="GO:1990002">
    <property type="term" value="F:methylglyoxal reductase (NADPH) (acetol producing) activity"/>
    <property type="evidence" value="ECO:0007669"/>
    <property type="project" value="TreeGrafter"/>
</dbReference>
<keyword evidence="2" id="KW-0521">NADP</keyword>
<evidence type="ECO:0000313" key="9">
    <source>
        <dbReference type="EMBL" id="KOF16734.1"/>
    </source>
</evidence>
<dbReference type="Pfam" id="PF00248">
    <property type="entry name" value="Aldo_ket_red"/>
    <property type="match status" value="1"/>
</dbReference>
<comment type="catalytic activity">
    <reaction evidence="4">
        <text>hydroxyacetone + NADP(+) = methylglyoxal + NADPH + H(+)</text>
        <dbReference type="Rhea" id="RHEA:27986"/>
        <dbReference type="ChEBI" id="CHEBI:15378"/>
        <dbReference type="ChEBI" id="CHEBI:17158"/>
        <dbReference type="ChEBI" id="CHEBI:27957"/>
        <dbReference type="ChEBI" id="CHEBI:57783"/>
        <dbReference type="ChEBI" id="CHEBI:58349"/>
    </reaction>
</comment>
<evidence type="ECO:0000256" key="4">
    <source>
        <dbReference type="ARBA" id="ARBA00049445"/>
    </source>
</evidence>
<dbReference type="PATRIC" id="fig|106592.7.peg.2027"/>
<dbReference type="FunFam" id="3.20.20.100:FF:000002">
    <property type="entry name" value="2,5-diketo-D-gluconic acid reductase A"/>
    <property type="match status" value="1"/>
</dbReference>
<dbReference type="InterPro" id="IPR023210">
    <property type="entry name" value="NADP_OxRdtase_dom"/>
</dbReference>
<comment type="similarity">
    <text evidence="1">Belongs to the aldo/keto reductase family.</text>
</comment>
<dbReference type="PANTHER" id="PTHR43827">
    <property type="entry name" value="2,5-DIKETO-D-GLUCONIC ACID REDUCTASE"/>
    <property type="match status" value="1"/>
</dbReference>
<evidence type="ECO:0000256" key="5">
    <source>
        <dbReference type="PIRSR" id="PIRSR000097-1"/>
    </source>
</evidence>